<dbReference type="Proteomes" id="UP000007161">
    <property type="component" value="Chromosome"/>
</dbReference>
<dbReference type="RefSeq" id="WP_014296507.1">
    <property type="nucleotide sequence ID" value="NC_016751.1"/>
</dbReference>
<protein>
    <submittedName>
        <fullName evidence="1">Uncharacterized protein</fullName>
    </submittedName>
</protein>
<dbReference type="InterPro" id="IPR011047">
    <property type="entry name" value="Quinoprotein_ADH-like_sf"/>
</dbReference>
<dbReference type="SUPFAM" id="SSF50998">
    <property type="entry name" value="Quinoprotein alcohol dehydrogenase-like"/>
    <property type="match status" value="1"/>
</dbReference>
<proteinExistence type="predicted"/>
<dbReference type="STRING" id="443254.Marpi_1023"/>
<dbReference type="KEGG" id="mpz:Marpi_1023"/>
<name>H2J7U4_MARPK</name>
<sequence>MKKTFFVIILIVLTFQVLLAKGYIYKFDKFSNFHNIIVDDFNNIYLGNLQNEIIKINMKSEIEWIYNSTNQILQIYPVNNKIAFTTMDNKLIFLNADGTLYTMKKFNLKTPPILFSKLNNGTLLMLMNNLIYSVRLEKRQIILNVLSKNFLSKLPYNTSSKIIDDNLYLAIKDNFGIHKAIYKNNALSHELMESASIKNEHLSFGFPAFYENNVIFAIDEKLYSKKLGNNHTNFIFNIFDVYNNFKDFKPYINSNIIVYNKEIFFTTSYNDLIILNINGKLKKTINLNYSAYQYKMKIRNDKIYILSQNKYNGKLLTFDINNNKIEDLLELNDGALDFNIINDNIYILTYYGLYKIAR</sequence>
<evidence type="ECO:0000313" key="1">
    <source>
        <dbReference type="EMBL" id="AEX85435.1"/>
    </source>
</evidence>
<dbReference type="HOGENOM" id="CLU_773396_0_0_0"/>
<reference evidence="2" key="2">
    <citation type="submission" date="2012-01" db="EMBL/GenBank/DDBJ databases">
        <title>Complete sequence of chromosome of Marinitoga piezophila KA3.</title>
        <authorList>
            <person name="Lucas S."/>
            <person name="Han J."/>
            <person name="Lapidus A."/>
            <person name="Cheng J.-F."/>
            <person name="Goodwin L."/>
            <person name="Pitluck S."/>
            <person name="Peters L."/>
            <person name="Mikhailova N."/>
            <person name="Teshima H."/>
            <person name="Detter J.C."/>
            <person name="Han C."/>
            <person name="Tapia R."/>
            <person name="Land M."/>
            <person name="Hauser L."/>
            <person name="Kyrpides N."/>
            <person name="Ivanova N."/>
            <person name="Pagani I."/>
            <person name="Jebbar M."/>
            <person name="Vannier P."/>
            <person name="Oger P."/>
            <person name="Cario A."/>
            <person name="Bartlett D."/>
            <person name="Noll K.M."/>
            <person name="Woyke T."/>
        </authorList>
    </citation>
    <scope>NUCLEOTIDE SEQUENCE [LARGE SCALE GENOMIC DNA]</scope>
    <source>
        <strain evidence="2">DSM 14283 / JCM 11233 / KA3</strain>
    </source>
</reference>
<dbReference type="EMBL" id="CP003257">
    <property type="protein sequence ID" value="AEX85435.1"/>
    <property type="molecule type" value="Genomic_DNA"/>
</dbReference>
<evidence type="ECO:0000313" key="2">
    <source>
        <dbReference type="Proteomes" id="UP000007161"/>
    </source>
</evidence>
<gene>
    <name evidence="1" type="ordered locus">Marpi_1023</name>
</gene>
<organism evidence="1 2">
    <name type="scientific">Marinitoga piezophila (strain DSM 14283 / JCM 11233 / KA3)</name>
    <dbReference type="NCBI Taxonomy" id="443254"/>
    <lineage>
        <taxon>Bacteria</taxon>
        <taxon>Thermotogati</taxon>
        <taxon>Thermotogota</taxon>
        <taxon>Thermotogae</taxon>
        <taxon>Petrotogales</taxon>
        <taxon>Petrotogaceae</taxon>
        <taxon>Marinitoga</taxon>
    </lineage>
</organism>
<accession>H2J7U4</accession>
<reference evidence="1 2" key="1">
    <citation type="journal article" date="2012" name="J. Bacteriol.">
        <title>Complete Genome Sequence of the Thermophilic, Piezophilic, Heterotrophic Bacterium Marinitoga piezophila KA3.</title>
        <authorList>
            <person name="Lucas S."/>
            <person name="Han J."/>
            <person name="Lapidus A."/>
            <person name="Cheng J.F."/>
            <person name="Goodwin L.A."/>
            <person name="Pitluck S."/>
            <person name="Peters L."/>
            <person name="Mikhailova N."/>
            <person name="Teshima H."/>
            <person name="Detter J.C."/>
            <person name="Han C."/>
            <person name="Tapia R."/>
            <person name="Land M."/>
            <person name="Hauser L."/>
            <person name="Kyrpides N.C."/>
            <person name="Ivanova N."/>
            <person name="Pagani I."/>
            <person name="Vannier P."/>
            <person name="Oger P."/>
            <person name="Bartlett D.H."/>
            <person name="Noll K.M."/>
            <person name="Woyke T."/>
            <person name="Jebbar M."/>
        </authorList>
    </citation>
    <scope>NUCLEOTIDE SEQUENCE [LARGE SCALE GENOMIC DNA]</scope>
    <source>
        <strain evidence="2">DSM 14283 / JCM 11233 / KA3</strain>
    </source>
</reference>
<keyword evidence="2" id="KW-1185">Reference proteome</keyword>
<dbReference type="AlphaFoldDB" id="H2J7U4"/>